<comment type="similarity">
    <text evidence="2 6">Belongs to the Nudix hydrolase family. NudJ subfamily.</text>
</comment>
<keyword evidence="5 6" id="KW-0378">Hydrolase</keyword>
<dbReference type="GO" id="GO:0017110">
    <property type="term" value="F:nucleoside diphosphate phosphatase activity"/>
    <property type="evidence" value="ECO:0007669"/>
    <property type="project" value="InterPro"/>
</dbReference>
<sequence length="158" mass="17374">MNRYRPNVTVACVIEAEGQFLFVEETIDGQATLNQPAGHLEAAESLLQACSREVLEETGLQLMPQGLVGIYQFSASAELAFLRFTFYCQLPAPLTGRPQDKVIKDLHWLSPAQLDNSPLALRSPSVRKCIEDYLAGKRFSLDLLDSSMLAIAAEAKAC</sequence>
<comment type="cofactor">
    <cofactor evidence="1 6">
        <name>Mg(2+)</name>
        <dbReference type="ChEBI" id="CHEBI:18420"/>
    </cofactor>
</comment>
<gene>
    <name evidence="6" type="primary">nudJ</name>
    <name evidence="8" type="ORF">JYB88_10095</name>
</gene>
<evidence type="ECO:0000256" key="1">
    <source>
        <dbReference type="ARBA" id="ARBA00001946"/>
    </source>
</evidence>
<keyword evidence="9" id="KW-1185">Reference proteome</keyword>
<dbReference type="InterPro" id="IPR000086">
    <property type="entry name" value="NUDIX_hydrolase_dom"/>
</dbReference>
<evidence type="ECO:0000313" key="9">
    <source>
        <dbReference type="Proteomes" id="UP000663281"/>
    </source>
</evidence>
<evidence type="ECO:0000256" key="4">
    <source>
        <dbReference type="ARBA" id="ARBA00015552"/>
    </source>
</evidence>
<dbReference type="RefSeq" id="WP_207324029.1">
    <property type="nucleotide sequence ID" value="NZ_CP071504.1"/>
</dbReference>
<dbReference type="KEGG" id="scyp:JYB88_10095"/>
<dbReference type="EMBL" id="CP071504">
    <property type="protein sequence ID" value="QSX28642.1"/>
    <property type="molecule type" value="Genomic_DNA"/>
</dbReference>
<dbReference type="InterPro" id="IPR033713">
    <property type="entry name" value="NudJ"/>
</dbReference>
<dbReference type="InterPro" id="IPR020084">
    <property type="entry name" value="NUDIX_hydrolase_CS"/>
</dbReference>
<feature type="domain" description="Nudix hydrolase" evidence="7">
    <location>
        <begin position="3"/>
        <end position="134"/>
    </location>
</feature>
<dbReference type="PROSITE" id="PS00893">
    <property type="entry name" value="NUDIX_BOX"/>
    <property type="match status" value="1"/>
</dbReference>
<dbReference type="PANTHER" id="PTHR43222">
    <property type="entry name" value="NUDIX HYDROLASE 23"/>
    <property type="match status" value="1"/>
</dbReference>
<keyword evidence="6" id="KW-0460">Magnesium</keyword>
<dbReference type="Proteomes" id="UP000663281">
    <property type="component" value="Chromosome"/>
</dbReference>
<dbReference type="PROSITE" id="PS51462">
    <property type="entry name" value="NUDIX"/>
    <property type="match status" value="1"/>
</dbReference>
<dbReference type="InterPro" id="IPR015797">
    <property type="entry name" value="NUDIX_hydrolase-like_dom_sf"/>
</dbReference>
<dbReference type="EC" id="3.6.1.-" evidence="6"/>
<evidence type="ECO:0000256" key="5">
    <source>
        <dbReference type="ARBA" id="ARBA00022801"/>
    </source>
</evidence>
<evidence type="ECO:0000256" key="6">
    <source>
        <dbReference type="RuleBase" id="RU364043"/>
    </source>
</evidence>
<comment type="subunit">
    <text evidence="3 6">Monomer.</text>
</comment>
<dbReference type="GO" id="GO:0004787">
    <property type="term" value="F:thiamine diphosphate phosphatase activity"/>
    <property type="evidence" value="ECO:0007669"/>
    <property type="project" value="InterPro"/>
</dbReference>
<dbReference type="GO" id="GO:0017111">
    <property type="term" value="F:ribonucleoside triphosphate phosphatase activity"/>
    <property type="evidence" value="ECO:0007669"/>
    <property type="project" value="InterPro"/>
</dbReference>
<dbReference type="SUPFAM" id="SSF55811">
    <property type="entry name" value="Nudix"/>
    <property type="match status" value="1"/>
</dbReference>
<organism evidence="8 9">
    <name type="scientific">Shewanella cyperi</name>
    <dbReference type="NCBI Taxonomy" id="2814292"/>
    <lineage>
        <taxon>Bacteria</taxon>
        <taxon>Pseudomonadati</taxon>
        <taxon>Pseudomonadota</taxon>
        <taxon>Gammaproteobacteria</taxon>
        <taxon>Alteromonadales</taxon>
        <taxon>Shewanellaceae</taxon>
        <taxon>Shewanella</taxon>
    </lineage>
</organism>
<dbReference type="PANTHER" id="PTHR43222:SF11">
    <property type="entry name" value="PHOSPHATASE NUDJ"/>
    <property type="match status" value="1"/>
</dbReference>
<protein>
    <recommendedName>
        <fullName evidence="4 6">Phosphatase NudJ</fullName>
        <ecNumber evidence="6">3.6.1.-</ecNumber>
    </recommendedName>
</protein>
<accession>A0A974XHS1</accession>
<dbReference type="CDD" id="cd03675">
    <property type="entry name" value="NUDIX_Hydrolase"/>
    <property type="match status" value="1"/>
</dbReference>
<name>A0A974XHS1_9GAMM</name>
<evidence type="ECO:0000256" key="3">
    <source>
        <dbReference type="ARBA" id="ARBA00011245"/>
    </source>
</evidence>
<reference evidence="8 9" key="1">
    <citation type="submission" date="2021-03" db="EMBL/GenBank/DDBJ databases">
        <title>Novel species identification of genus Shewanella.</title>
        <authorList>
            <person name="Liu G."/>
            <person name="Zhang Q."/>
        </authorList>
    </citation>
    <scope>NUCLEOTIDE SEQUENCE [LARGE SCALE GENOMIC DNA]</scope>
    <source>
        <strain evidence="8 9">FJAT-53726</strain>
    </source>
</reference>
<proteinExistence type="inferred from homology"/>
<dbReference type="Pfam" id="PF00293">
    <property type="entry name" value="NUDIX"/>
    <property type="match status" value="1"/>
</dbReference>
<evidence type="ECO:0000313" key="8">
    <source>
        <dbReference type="EMBL" id="QSX28642.1"/>
    </source>
</evidence>
<evidence type="ECO:0000259" key="7">
    <source>
        <dbReference type="PROSITE" id="PS51462"/>
    </source>
</evidence>
<evidence type="ECO:0000256" key="2">
    <source>
        <dbReference type="ARBA" id="ARBA00007608"/>
    </source>
</evidence>
<dbReference type="AlphaFoldDB" id="A0A974XHS1"/>
<dbReference type="Gene3D" id="3.90.79.10">
    <property type="entry name" value="Nucleoside Triphosphate Pyrophosphohydrolase"/>
    <property type="match status" value="1"/>
</dbReference>